<dbReference type="InterPro" id="IPR036388">
    <property type="entry name" value="WH-like_DNA-bd_sf"/>
</dbReference>
<dbReference type="PROSITE" id="PS50931">
    <property type="entry name" value="HTH_LYSR"/>
    <property type="match status" value="1"/>
</dbReference>
<evidence type="ECO:0000256" key="1">
    <source>
        <dbReference type="ARBA" id="ARBA00009437"/>
    </source>
</evidence>
<dbReference type="InterPro" id="IPR005119">
    <property type="entry name" value="LysR_subst-bd"/>
</dbReference>
<dbReference type="Proteomes" id="UP000004386">
    <property type="component" value="Unassembled WGS sequence"/>
</dbReference>
<evidence type="ECO:0000256" key="4">
    <source>
        <dbReference type="ARBA" id="ARBA00023163"/>
    </source>
</evidence>
<dbReference type="PANTHER" id="PTHR30537">
    <property type="entry name" value="HTH-TYPE TRANSCRIPTIONAL REGULATOR"/>
    <property type="match status" value="1"/>
</dbReference>
<reference evidence="6 7" key="1">
    <citation type="submission" date="2009-05" db="EMBL/GenBank/DDBJ databases">
        <authorList>
            <person name="Setubal J.C."/>
            <person name="Boyle S."/>
            <person name="Crasta O.R."/>
            <person name="Gillespie J.J."/>
            <person name="Kenyon R.W."/>
            <person name="Lu J."/>
            <person name="Mane S."/>
            <person name="Nagrani S."/>
            <person name="Shallom J.M."/>
            <person name="Shallom S."/>
            <person name="Shukla M."/>
            <person name="Snyder E.E."/>
            <person name="Sobral B.W."/>
            <person name="Wattam A.R."/>
            <person name="Will R."/>
            <person name="Williams K."/>
            <person name="Yoo H."/>
            <person name="Munk C."/>
            <person name="Tapia R."/>
            <person name="Green L."/>
            <person name="Rogers Y."/>
            <person name="Detter J.C."/>
            <person name="Bruce D."/>
            <person name="Brettin T.S."/>
            <person name="Tsolis R."/>
        </authorList>
    </citation>
    <scope>NUCLEOTIDE SEQUENCE [LARGE SCALE GENOMIC DNA]</scope>
    <source>
        <strain evidence="6 7">LMG 3301</strain>
    </source>
</reference>
<dbReference type="GO" id="GO:0043565">
    <property type="term" value="F:sequence-specific DNA binding"/>
    <property type="evidence" value="ECO:0007669"/>
    <property type="project" value="TreeGrafter"/>
</dbReference>
<dbReference type="GO" id="GO:0003700">
    <property type="term" value="F:DNA-binding transcription factor activity"/>
    <property type="evidence" value="ECO:0007669"/>
    <property type="project" value="InterPro"/>
</dbReference>
<dbReference type="InterPro" id="IPR036390">
    <property type="entry name" value="WH_DNA-bd_sf"/>
</dbReference>
<dbReference type="Gene3D" id="1.10.10.10">
    <property type="entry name" value="Winged helix-like DNA-binding domain superfamily/Winged helix DNA-binding domain"/>
    <property type="match status" value="1"/>
</dbReference>
<evidence type="ECO:0000313" key="7">
    <source>
        <dbReference type="Proteomes" id="UP000004386"/>
    </source>
</evidence>
<organism evidence="6 7">
    <name type="scientific">Brucella intermedia LMG 3301</name>
    <dbReference type="NCBI Taxonomy" id="641118"/>
    <lineage>
        <taxon>Bacteria</taxon>
        <taxon>Pseudomonadati</taxon>
        <taxon>Pseudomonadota</taxon>
        <taxon>Alphaproteobacteria</taxon>
        <taxon>Hyphomicrobiales</taxon>
        <taxon>Brucellaceae</taxon>
        <taxon>Brucella/Ochrobactrum group</taxon>
        <taxon>Brucella</taxon>
    </lineage>
</organism>
<dbReference type="SUPFAM" id="SSF53850">
    <property type="entry name" value="Periplasmic binding protein-like II"/>
    <property type="match status" value="1"/>
</dbReference>
<dbReference type="Pfam" id="PF03466">
    <property type="entry name" value="LysR_substrate"/>
    <property type="match status" value="1"/>
</dbReference>
<dbReference type="HOGENOM" id="CLU_039613_37_0_5"/>
<evidence type="ECO:0000256" key="3">
    <source>
        <dbReference type="ARBA" id="ARBA00023125"/>
    </source>
</evidence>
<dbReference type="EMBL" id="ACQA01000002">
    <property type="protein sequence ID" value="EEQ93954.1"/>
    <property type="molecule type" value="Genomic_DNA"/>
</dbReference>
<dbReference type="PANTHER" id="PTHR30537:SF26">
    <property type="entry name" value="GLYCINE CLEAVAGE SYSTEM TRANSCRIPTIONAL ACTIVATOR"/>
    <property type="match status" value="1"/>
</dbReference>
<dbReference type="AlphaFoldDB" id="C4WNJ9"/>
<dbReference type="InterPro" id="IPR058163">
    <property type="entry name" value="LysR-type_TF_proteobact-type"/>
</dbReference>
<proteinExistence type="inferred from homology"/>
<dbReference type="GO" id="GO:0006351">
    <property type="term" value="P:DNA-templated transcription"/>
    <property type="evidence" value="ECO:0007669"/>
    <property type="project" value="TreeGrafter"/>
</dbReference>
<dbReference type="PRINTS" id="PR00039">
    <property type="entry name" value="HTHLYSR"/>
</dbReference>
<dbReference type="Pfam" id="PF00126">
    <property type="entry name" value="HTH_1"/>
    <property type="match status" value="1"/>
</dbReference>
<evidence type="ECO:0000256" key="2">
    <source>
        <dbReference type="ARBA" id="ARBA00023015"/>
    </source>
</evidence>
<dbReference type="SUPFAM" id="SSF46785">
    <property type="entry name" value="Winged helix' DNA-binding domain"/>
    <property type="match status" value="1"/>
</dbReference>
<dbReference type="FunFam" id="1.10.10.10:FF:000038">
    <property type="entry name" value="Glycine cleavage system transcriptional activator"/>
    <property type="match status" value="1"/>
</dbReference>
<feature type="domain" description="HTH lysR-type" evidence="5">
    <location>
        <begin position="14"/>
        <end position="71"/>
    </location>
</feature>
<sequence length="303" mass="33242">MHKENLCIMTTALPPLSAIRVFESAARHASFTRAAAELGMTQAAVSYQIKILEERVGAPLFLRMPRQVELTELGKQLAPAITEAFETMRNAFASLREDAEGTLSISVLATFAANWLAHRLGSFQMRHPSLAVRLDTSDSLIDFATTNVDIAIRSGFGKWPGLEAHQLIKASFTPMLSPALAATIGGVKEPADLLRLKIIDASDPWWKIWFEAAGIENPQLPGNTQNRLGAQHIEGRAAAAGQGVGILTPAFHQMEIATGQLIQPFDILGDDGRAYWLVYPKSRRTTPKIRAFREWILSELDCG</sequence>
<keyword evidence="2" id="KW-0805">Transcription regulation</keyword>
<name>C4WNJ9_9HYPH</name>
<keyword evidence="4" id="KW-0804">Transcription</keyword>
<dbReference type="Gene3D" id="3.40.190.10">
    <property type="entry name" value="Periplasmic binding protein-like II"/>
    <property type="match status" value="2"/>
</dbReference>
<protein>
    <submittedName>
        <fullName evidence="6">HTH-type transcriptional activator ampR</fullName>
    </submittedName>
</protein>
<accession>C4WNJ9</accession>
<gene>
    <name evidence="6" type="ORF">OINT_2001150</name>
</gene>
<evidence type="ECO:0000313" key="6">
    <source>
        <dbReference type="EMBL" id="EEQ93954.1"/>
    </source>
</evidence>
<dbReference type="NCBIfam" id="NF008352">
    <property type="entry name" value="PRK11139.1"/>
    <property type="match status" value="1"/>
</dbReference>
<evidence type="ECO:0000259" key="5">
    <source>
        <dbReference type="PROSITE" id="PS50931"/>
    </source>
</evidence>
<keyword evidence="3" id="KW-0238">DNA-binding</keyword>
<dbReference type="CDD" id="cd08432">
    <property type="entry name" value="PBP2_GcdR_TrpI_HvrB_AmpR_like"/>
    <property type="match status" value="1"/>
</dbReference>
<dbReference type="InterPro" id="IPR000847">
    <property type="entry name" value="LysR_HTH_N"/>
</dbReference>
<comment type="caution">
    <text evidence="6">The sequence shown here is derived from an EMBL/GenBank/DDBJ whole genome shotgun (WGS) entry which is preliminary data.</text>
</comment>
<comment type="similarity">
    <text evidence="1">Belongs to the LysR transcriptional regulatory family.</text>
</comment>